<sequence length="115" mass="11997">MEARSDLASCDNVPGRTEVGARGPWLRCRSASAKIQVGFCLSIKYARPSGSRKLSTTFVKPRGLDCCLLGAAFVFAPSLAAAKRGDGSDLCANGFYEVSMIGGGTCGLGNQALLF</sequence>
<accession>A0A2R6X405</accession>
<evidence type="ECO:0000313" key="2">
    <source>
        <dbReference type="EMBL" id="PTQ40824.1"/>
    </source>
</evidence>
<evidence type="ECO:0000256" key="1">
    <source>
        <dbReference type="SAM" id="MobiDB-lite"/>
    </source>
</evidence>
<dbReference type="Proteomes" id="UP000244005">
    <property type="component" value="Unassembled WGS sequence"/>
</dbReference>
<keyword evidence="3" id="KW-1185">Reference proteome</keyword>
<gene>
    <name evidence="2" type="ORF">MARPO_0037s0013</name>
</gene>
<dbReference type="Gramene" id="Mp3g11840.1">
    <property type="protein sequence ID" value="Mp3g11840.1.cds1"/>
    <property type="gene ID" value="Mp3g11840"/>
</dbReference>
<feature type="region of interest" description="Disordered" evidence="1">
    <location>
        <begin position="1"/>
        <end position="20"/>
    </location>
</feature>
<dbReference type="AlphaFoldDB" id="A0A2R6X405"/>
<name>A0A2R6X405_MARPO</name>
<protein>
    <submittedName>
        <fullName evidence="2">Uncharacterized protein</fullName>
    </submittedName>
</protein>
<proteinExistence type="predicted"/>
<dbReference type="EMBL" id="KZ772709">
    <property type="protein sequence ID" value="PTQ40824.1"/>
    <property type="molecule type" value="Genomic_DNA"/>
</dbReference>
<reference evidence="3" key="1">
    <citation type="journal article" date="2017" name="Cell">
        <title>Insights into land plant evolution garnered from the Marchantia polymorpha genome.</title>
        <authorList>
            <person name="Bowman J.L."/>
            <person name="Kohchi T."/>
            <person name="Yamato K.T."/>
            <person name="Jenkins J."/>
            <person name="Shu S."/>
            <person name="Ishizaki K."/>
            <person name="Yamaoka S."/>
            <person name="Nishihama R."/>
            <person name="Nakamura Y."/>
            <person name="Berger F."/>
            <person name="Adam C."/>
            <person name="Aki S.S."/>
            <person name="Althoff F."/>
            <person name="Araki T."/>
            <person name="Arteaga-Vazquez M.A."/>
            <person name="Balasubrmanian S."/>
            <person name="Barry K."/>
            <person name="Bauer D."/>
            <person name="Boehm C.R."/>
            <person name="Briginshaw L."/>
            <person name="Caballero-Perez J."/>
            <person name="Catarino B."/>
            <person name="Chen F."/>
            <person name="Chiyoda S."/>
            <person name="Chovatia M."/>
            <person name="Davies K.M."/>
            <person name="Delmans M."/>
            <person name="Demura T."/>
            <person name="Dierschke T."/>
            <person name="Dolan L."/>
            <person name="Dorantes-Acosta A.E."/>
            <person name="Eklund D.M."/>
            <person name="Florent S.N."/>
            <person name="Flores-Sandoval E."/>
            <person name="Fujiyama A."/>
            <person name="Fukuzawa H."/>
            <person name="Galik B."/>
            <person name="Grimanelli D."/>
            <person name="Grimwood J."/>
            <person name="Grossniklaus U."/>
            <person name="Hamada T."/>
            <person name="Haseloff J."/>
            <person name="Hetherington A.J."/>
            <person name="Higo A."/>
            <person name="Hirakawa Y."/>
            <person name="Hundley H.N."/>
            <person name="Ikeda Y."/>
            <person name="Inoue K."/>
            <person name="Inoue S.I."/>
            <person name="Ishida S."/>
            <person name="Jia Q."/>
            <person name="Kakita M."/>
            <person name="Kanazawa T."/>
            <person name="Kawai Y."/>
            <person name="Kawashima T."/>
            <person name="Kennedy M."/>
            <person name="Kinose K."/>
            <person name="Kinoshita T."/>
            <person name="Kohara Y."/>
            <person name="Koide E."/>
            <person name="Komatsu K."/>
            <person name="Kopischke S."/>
            <person name="Kubo M."/>
            <person name="Kyozuka J."/>
            <person name="Lagercrantz U."/>
            <person name="Lin S.S."/>
            <person name="Lindquist E."/>
            <person name="Lipzen A.M."/>
            <person name="Lu C.W."/>
            <person name="De Luna E."/>
            <person name="Martienssen R.A."/>
            <person name="Minamino N."/>
            <person name="Mizutani M."/>
            <person name="Mizutani M."/>
            <person name="Mochizuki N."/>
            <person name="Monte I."/>
            <person name="Mosher R."/>
            <person name="Nagasaki H."/>
            <person name="Nakagami H."/>
            <person name="Naramoto S."/>
            <person name="Nishitani K."/>
            <person name="Ohtani M."/>
            <person name="Okamoto T."/>
            <person name="Okumura M."/>
            <person name="Phillips J."/>
            <person name="Pollak B."/>
            <person name="Reinders A."/>
            <person name="Rovekamp M."/>
            <person name="Sano R."/>
            <person name="Sawa S."/>
            <person name="Schmid M.W."/>
            <person name="Shirakawa M."/>
            <person name="Solano R."/>
            <person name="Spunde A."/>
            <person name="Suetsugu N."/>
            <person name="Sugano S."/>
            <person name="Sugiyama A."/>
            <person name="Sun R."/>
            <person name="Suzuki Y."/>
            <person name="Takenaka M."/>
            <person name="Takezawa D."/>
            <person name="Tomogane H."/>
            <person name="Tsuzuki M."/>
            <person name="Ueda T."/>
            <person name="Umeda M."/>
            <person name="Ward J.M."/>
            <person name="Watanabe Y."/>
            <person name="Yazaki K."/>
            <person name="Yokoyama R."/>
            <person name="Yoshitake Y."/>
            <person name="Yotsui I."/>
            <person name="Zachgo S."/>
            <person name="Schmutz J."/>
        </authorList>
    </citation>
    <scope>NUCLEOTIDE SEQUENCE [LARGE SCALE GENOMIC DNA]</scope>
    <source>
        <strain evidence="3">Tak-1</strain>
    </source>
</reference>
<evidence type="ECO:0000313" key="3">
    <source>
        <dbReference type="Proteomes" id="UP000244005"/>
    </source>
</evidence>
<organism evidence="2 3">
    <name type="scientific">Marchantia polymorpha</name>
    <name type="common">Common liverwort</name>
    <name type="synonym">Marchantia aquatica</name>
    <dbReference type="NCBI Taxonomy" id="3197"/>
    <lineage>
        <taxon>Eukaryota</taxon>
        <taxon>Viridiplantae</taxon>
        <taxon>Streptophyta</taxon>
        <taxon>Embryophyta</taxon>
        <taxon>Marchantiophyta</taxon>
        <taxon>Marchantiopsida</taxon>
        <taxon>Marchantiidae</taxon>
        <taxon>Marchantiales</taxon>
        <taxon>Marchantiaceae</taxon>
        <taxon>Marchantia</taxon>
    </lineage>
</organism>